<keyword evidence="4 7" id="KW-1133">Transmembrane helix</keyword>
<keyword evidence="3 7" id="KW-0812">Transmembrane</keyword>
<keyword evidence="6" id="KW-0862">Zinc</keyword>
<dbReference type="InterPro" id="IPR004254">
    <property type="entry name" value="AdipoR/HlyIII-related"/>
</dbReference>
<dbReference type="GO" id="GO:0046872">
    <property type="term" value="F:metal ion binding"/>
    <property type="evidence" value="ECO:0007669"/>
    <property type="project" value="UniProtKB-KW"/>
</dbReference>
<feature type="binding site" evidence="6">
    <location>
        <position position="147"/>
    </location>
    <ligand>
        <name>Zn(2+)</name>
        <dbReference type="ChEBI" id="CHEBI:29105"/>
    </ligand>
</feature>
<evidence type="ECO:0000256" key="7">
    <source>
        <dbReference type="SAM" id="Phobius"/>
    </source>
</evidence>
<feature type="transmembrane region" description="Helical" evidence="7">
    <location>
        <begin position="191"/>
        <end position="214"/>
    </location>
</feature>
<feature type="transmembrane region" description="Helical" evidence="7">
    <location>
        <begin position="91"/>
        <end position="113"/>
    </location>
</feature>
<comment type="caution">
    <text evidence="8">The sequence shown here is derived from an EMBL/GenBank/DDBJ whole genome shotgun (WGS) entry which is preliminary data.</text>
</comment>
<dbReference type="PANTHER" id="PTHR20855">
    <property type="entry name" value="ADIPOR/PROGESTIN RECEPTOR-RELATED"/>
    <property type="match status" value="1"/>
</dbReference>
<evidence type="ECO:0000256" key="4">
    <source>
        <dbReference type="ARBA" id="ARBA00022989"/>
    </source>
</evidence>
<comment type="similarity">
    <text evidence="2">Belongs to the ADIPOR family.</text>
</comment>
<protein>
    <submittedName>
        <fullName evidence="8">7603_t:CDS:1</fullName>
    </submittedName>
</protein>
<name>A0A9N8VQW3_9GLOM</name>
<dbReference type="Proteomes" id="UP000789570">
    <property type="component" value="Unassembled WGS sequence"/>
</dbReference>
<dbReference type="EMBL" id="CAJVPQ010000223">
    <property type="protein sequence ID" value="CAG8459273.1"/>
    <property type="molecule type" value="Genomic_DNA"/>
</dbReference>
<dbReference type="AlphaFoldDB" id="A0A9N8VQW3"/>
<dbReference type="GO" id="GO:0006882">
    <property type="term" value="P:intracellular zinc ion homeostasis"/>
    <property type="evidence" value="ECO:0007669"/>
    <property type="project" value="TreeGrafter"/>
</dbReference>
<keyword evidence="9" id="KW-1185">Reference proteome</keyword>
<evidence type="ECO:0000256" key="3">
    <source>
        <dbReference type="ARBA" id="ARBA00022692"/>
    </source>
</evidence>
<feature type="transmembrane region" description="Helical" evidence="7">
    <location>
        <begin position="128"/>
        <end position="151"/>
    </location>
</feature>
<sequence length="279" mass="31724">MSSSIRNSSETTLQGETTSITTSIDHATKITEFPYPLNNTLPVSKVSATCNFADLPLWLQDNCYILRGYRRPTFCYMKCAKSLFYIHNESVNIWSHLVGAITFICLGFTTYFYKLSHQPNVRLWDFFVFYMFLLGAMVCLGFSSIFHTLCCHSERVCANWNRCDYVGIVTLIVGSFYPMIYYGFYCHSTLQIIYLSMISIFGAATISVAVASRFRSPQYRWFRTGLFLAMGLSAIVPLVHAVVIYGIQLCFDVISLKWLLLMGALYVVGAVIYGARYVI</sequence>
<keyword evidence="6" id="KW-0479">Metal-binding</keyword>
<accession>A0A9N8VQW3</accession>
<dbReference type="PANTHER" id="PTHR20855:SF52">
    <property type="entry name" value="ADIPONECTIN RECEPTOR PROTEIN"/>
    <property type="match status" value="1"/>
</dbReference>
<reference evidence="8" key="1">
    <citation type="submission" date="2021-06" db="EMBL/GenBank/DDBJ databases">
        <authorList>
            <person name="Kallberg Y."/>
            <person name="Tangrot J."/>
            <person name="Rosling A."/>
        </authorList>
    </citation>
    <scope>NUCLEOTIDE SEQUENCE</scope>
    <source>
        <strain evidence="8">UK204</strain>
    </source>
</reference>
<evidence type="ECO:0000313" key="9">
    <source>
        <dbReference type="Proteomes" id="UP000789570"/>
    </source>
</evidence>
<dbReference type="OrthoDB" id="529367at2759"/>
<keyword evidence="5 7" id="KW-0472">Membrane</keyword>
<dbReference type="GO" id="GO:0016020">
    <property type="term" value="C:membrane"/>
    <property type="evidence" value="ECO:0007669"/>
    <property type="project" value="UniProtKB-SubCell"/>
</dbReference>
<evidence type="ECO:0000256" key="6">
    <source>
        <dbReference type="PIRSR" id="PIRSR604254-1"/>
    </source>
</evidence>
<feature type="transmembrane region" description="Helical" evidence="7">
    <location>
        <begin position="259"/>
        <end position="278"/>
    </location>
</feature>
<feature type="transmembrane region" description="Helical" evidence="7">
    <location>
        <begin position="226"/>
        <end position="247"/>
    </location>
</feature>
<feature type="transmembrane region" description="Helical" evidence="7">
    <location>
        <begin position="163"/>
        <end position="185"/>
    </location>
</feature>
<evidence type="ECO:0000313" key="8">
    <source>
        <dbReference type="EMBL" id="CAG8459273.1"/>
    </source>
</evidence>
<evidence type="ECO:0000256" key="1">
    <source>
        <dbReference type="ARBA" id="ARBA00004141"/>
    </source>
</evidence>
<dbReference type="GO" id="GO:0038023">
    <property type="term" value="F:signaling receptor activity"/>
    <property type="evidence" value="ECO:0007669"/>
    <property type="project" value="TreeGrafter"/>
</dbReference>
<organism evidence="8 9">
    <name type="scientific">Funneliformis caledonium</name>
    <dbReference type="NCBI Taxonomy" id="1117310"/>
    <lineage>
        <taxon>Eukaryota</taxon>
        <taxon>Fungi</taxon>
        <taxon>Fungi incertae sedis</taxon>
        <taxon>Mucoromycota</taxon>
        <taxon>Glomeromycotina</taxon>
        <taxon>Glomeromycetes</taxon>
        <taxon>Glomerales</taxon>
        <taxon>Glomeraceae</taxon>
        <taxon>Funneliformis</taxon>
    </lineage>
</organism>
<dbReference type="Pfam" id="PF03006">
    <property type="entry name" value="HlyIII"/>
    <property type="match status" value="1"/>
</dbReference>
<gene>
    <name evidence="8" type="ORF">FCALED_LOCUS1661</name>
</gene>
<proteinExistence type="inferred from homology"/>
<comment type="subcellular location">
    <subcellularLocation>
        <location evidence="1">Membrane</location>
        <topology evidence="1">Multi-pass membrane protein</topology>
    </subcellularLocation>
</comment>
<evidence type="ECO:0000256" key="5">
    <source>
        <dbReference type="ARBA" id="ARBA00023136"/>
    </source>
</evidence>
<evidence type="ECO:0000256" key="2">
    <source>
        <dbReference type="ARBA" id="ARBA00007018"/>
    </source>
</evidence>